<comment type="similarity">
    <text evidence="1">Belongs to the universal stress protein A family.</text>
</comment>
<evidence type="ECO:0000259" key="2">
    <source>
        <dbReference type="Pfam" id="PF00582"/>
    </source>
</evidence>
<dbReference type="Pfam" id="PF00582">
    <property type="entry name" value="Usp"/>
    <property type="match status" value="1"/>
</dbReference>
<evidence type="ECO:0000313" key="3">
    <source>
        <dbReference type="EMBL" id="OLA38086.1"/>
    </source>
</evidence>
<dbReference type="STRING" id="626940.BHW43_04350"/>
<comment type="caution">
    <text evidence="3">The sequence shown here is derived from an EMBL/GenBank/DDBJ whole genome shotgun (WGS) entry which is preliminary data.</text>
</comment>
<evidence type="ECO:0000313" key="4">
    <source>
        <dbReference type="Proteomes" id="UP000186777"/>
    </source>
</evidence>
<dbReference type="InterPro" id="IPR006015">
    <property type="entry name" value="Universal_stress_UspA"/>
</dbReference>
<dbReference type="SUPFAM" id="SSF52402">
    <property type="entry name" value="Adenine nucleotide alpha hydrolases-like"/>
    <property type="match status" value="1"/>
</dbReference>
<dbReference type="Proteomes" id="UP000186777">
    <property type="component" value="Unassembled WGS sequence"/>
</dbReference>
<feature type="domain" description="UspA" evidence="2">
    <location>
        <begin position="1"/>
        <end position="145"/>
    </location>
</feature>
<dbReference type="InterPro" id="IPR006016">
    <property type="entry name" value="UspA"/>
</dbReference>
<dbReference type="Gene3D" id="3.40.50.620">
    <property type="entry name" value="HUPs"/>
    <property type="match status" value="1"/>
</dbReference>
<dbReference type="PANTHER" id="PTHR46268:SF25">
    <property type="entry name" value="USPA DOMAIN PROTEIN"/>
    <property type="match status" value="1"/>
</dbReference>
<evidence type="ECO:0000256" key="1">
    <source>
        <dbReference type="ARBA" id="ARBA00008791"/>
    </source>
</evidence>
<dbReference type="InterPro" id="IPR014729">
    <property type="entry name" value="Rossmann-like_a/b/a_fold"/>
</dbReference>
<gene>
    <name evidence="3" type="ORF">BHW43_04350</name>
</gene>
<dbReference type="AlphaFoldDB" id="A0A1Q6R6X8"/>
<reference evidence="3 4" key="1">
    <citation type="journal article" date="2016" name="Nat. Biotechnol.">
        <title>Measurement of bacterial replication rates in microbial communities.</title>
        <authorList>
            <person name="Brown C.T."/>
            <person name="Olm M.R."/>
            <person name="Thomas B.C."/>
            <person name="Banfield J.F."/>
        </authorList>
    </citation>
    <scope>NUCLEOTIDE SEQUENCE [LARGE SCALE GENOMIC DNA]</scope>
    <source>
        <strain evidence="3">46_33</strain>
    </source>
</reference>
<name>A0A1Q6R6X8_9FIRM</name>
<dbReference type="CDD" id="cd00293">
    <property type="entry name" value="USP-like"/>
    <property type="match status" value="1"/>
</dbReference>
<dbReference type="RefSeq" id="WP_293692917.1">
    <property type="nucleotide sequence ID" value="NZ_CATVZD010000076.1"/>
</dbReference>
<proteinExistence type="inferred from homology"/>
<protein>
    <submittedName>
        <fullName evidence="3">Universal stress protein</fullName>
    </submittedName>
</protein>
<dbReference type="EMBL" id="MNTG01000025">
    <property type="protein sequence ID" value="OLA38086.1"/>
    <property type="molecule type" value="Genomic_DNA"/>
</dbReference>
<organism evidence="3 4">
    <name type="scientific">Phascolarctobacterium succinatutens</name>
    <dbReference type="NCBI Taxonomy" id="626940"/>
    <lineage>
        <taxon>Bacteria</taxon>
        <taxon>Bacillati</taxon>
        <taxon>Bacillota</taxon>
        <taxon>Negativicutes</taxon>
        <taxon>Acidaminococcales</taxon>
        <taxon>Acidaminococcaceae</taxon>
        <taxon>Phascolarctobacterium</taxon>
    </lineage>
</organism>
<dbReference type="PANTHER" id="PTHR46268">
    <property type="entry name" value="STRESS RESPONSE PROTEIN NHAX"/>
    <property type="match status" value="1"/>
</dbReference>
<accession>A0A1Q6R6X8</accession>
<dbReference type="PRINTS" id="PR01438">
    <property type="entry name" value="UNVRSLSTRESS"/>
</dbReference>
<sequence length="145" mass="15524">MFKKILVPVDGSEGSWRALDTAVELGKKFGGELHVINVIQPYNNAALLAVPLDHATVSQGNSELEKIGDKVLEMAQERLSTYEGETKFSLEVGHPSERIIAMAKKTGADAIIIGSRGLSGIAEFFLGSVSSKVAQYANVPVLIVK</sequence>